<dbReference type="EMBL" id="QWGA01000006">
    <property type="protein sequence ID" value="RIJ29613.1"/>
    <property type="molecule type" value="Genomic_DNA"/>
</dbReference>
<dbReference type="InterPro" id="IPR002933">
    <property type="entry name" value="Peptidase_M20"/>
</dbReference>
<keyword evidence="9" id="KW-1185">Reference proteome</keyword>
<evidence type="ECO:0000256" key="1">
    <source>
        <dbReference type="ARBA" id="ARBA00006247"/>
    </source>
</evidence>
<comment type="similarity">
    <text evidence="1">Belongs to the peptidase M20A family.</text>
</comment>
<evidence type="ECO:0000313" key="8">
    <source>
        <dbReference type="EMBL" id="RIJ29613.1"/>
    </source>
</evidence>
<evidence type="ECO:0000256" key="6">
    <source>
        <dbReference type="SAM" id="SignalP"/>
    </source>
</evidence>
<dbReference type="GO" id="GO:0008233">
    <property type="term" value="F:peptidase activity"/>
    <property type="evidence" value="ECO:0007669"/>
    <property type="project" value="UniProtKB-KW"/>
</dbReference>
<evidence type="ECO:0000256" key="2">
    <source>
        <dbReference type="ARBA" id="ARBA00022670"/>
    </source>
</evidence>
<sequence length="498" mass="53778">MPGAFLFFCNKDQKERRMRRTNLFLAACTSALMTGLSVPTAAMASPATEVEQDDRQSARALLEDILKLRTAKGYGQTKAQAELLADRLRAAGFTDDQIDIPTMTIDGEEVASFLVRYPGKTGSELSPIALIAHMDVVDASTENWATDPYQPVEKDGYLYARGAVDNKAGIALLVSTFIRLKQEGFEPERDLVIAFSGDEETGMQTTRKLTQHPWVNGAEYALNSDAGVGSVDSEGLNPSYSIQSAEKTYATFHLTARNEGGHSSAPRADNALFDIADVIDAVRSLSFPIGFNDITRQMARDLAESEGGRFAAAIETLIENPGDKAARETIEAHEAGTHFLYTTCVPTMLSAGTAENALPQKAELTVNCRILPGTSVQSVQDAISDAVANPDISIDLVGEPLESPVSPINEELFASIRSAVHAIYPDAPVKPSMSSGGTDGKEFRAAGIPTYGAGAITLVRPDDYRAHGIDERLPLESYYDQLTFWDVLLKDLAGEDDQ</sequence>
<feature type="chain" id="PRO_5017460082" evidence="6">
    <location>
        <begin position="45"/>
        <end position="498"/>
    </location>
</feature>
<evidence type="ECO:0000259" key="7">
    <source>
        <dbReference type="Pfam" id="PF07687"/>
    </source>
</evidence>
<keyword evidence="4 8" id="KW-0378">Hydrolase</keyword>
<dbReference type="Gene3D" id="3.30.70.360">
    <property type="match status" value="1"/>
</dbReference>
<dbReference type="SUPFAM" id="SSF55031">
    <property type="entry name" value="Bacterial exopeptidase dimerisation domain"/>
    <property type="match status" value="1"/>
</dbReference>
<feature type="domain" description="Peptidase M20 dimerisation" evidence="7">
    <location>
        <begin position="245"/>
        <end position="390"/>
    </location>
</feature>
<name>A0A399RGG9_9PROT</name>
<proteinExistence type="inferred from homology"/>
<comment type="caution">
    <text evidence="8">The sequence shown here is derived from an EMBL/GenBank/DDBJ whole genome shotgun (WGS) entry which is preliminary data.</text>
</comment>
<keyword evidence="5" id="KW-0862">Zinc</keyword>
<keyword evidence="2" id="KW-0645">Protease</keyword>
<evidence type="ECO:0000256" key="4">
    <source>
        <dbReference type="ARBA" id="ARBA00022801"/>
    </source>
</evidence>
<dbReference type="PANTHER" id="PTHR45962">
    <property type="entry name" value="N-FATTY-ACYL-AMINO ACID SYNTHASE/HYDROLASE PM20D1"/>
    <property type="match status" value="1"/>
</dbReference>
<gene>
    <name evidence="8" type="ORF">D1222_09500</name>
</gene>
<dbReference type="PROSITE" id="PS00758">
    <property type="entry name" value="ARGE_DAPE_CPG2_1"/>
    <property type="match status" value="1"/>
</dbReference>
<dbReference type="GO" id="GO:0046872">
    <property type="term" value="F:metal ion binding"/>
    <property type="evidence" value="ECO:0007669"/>
    <property type="project" value="UniProtKB-KW"/>
</dbReference>
<dbReference type="OrthoDB" id="9809784at2"/>
<dbReference type="Proteomes" id="UP000265845">
    <property type="component" value="Unassembled WGS sequence"/>
</dbReference>
<reference evidence="8 9" key="1">
    <citation type="submission" date="2018-08" db="EMBL/GenBank/DDBJ databases">
        <title>Henriciella mobilis sp. nov., isolated from seawater.</title>
        <authorList>
            <person name="Cheng H."/>
            <person name="Wu Y.-H."/>
            <person name="Xu X.-W."/>
            <person name="Guo L.-L."/>
        </authorList>
    </citation>
    <scope>NUCLEOTIDE SEQUENCE [LARGE SCALE GENOMIC DNA]</scope>
    <source>
        <strain evidence="8 9">CCUG67844</strain>
    </source>
</reference>
<dbReference type="AlphaFoldDB" id="A0A399RGG9"/>
<dbReference type="InterPro" id="IPR011650">
    <property type="entry name" value="Peptidase_M20_dimer"/>
</dbReference>
<evidence type="ECO:0000256" key="3">
    <source>
        <dbReference type="ARBA" id="ARBA00022723"/>
    </source>
</evidence>
<dbReference type="Gene3D" id="1.10.150.900">
    <property type="match status" value="1"/>
</dbReference>
<dbReference type="InterPro" id="IPR001261">
    <property type="entry name" value="ArgE/DapE_CS"/>
</dbReference>
<evidence type="ECO:0000313" key="9">
    <source>
        <dbReference type="Proteomes" id="UP000265845"/>
    </source>
</evidence>
<dbReference type="Pfam" id="PF01546">
    <property type="entry name" value="Peptidase_M20"/>
    <property type="match status" value="1"/>
</dbReference>
<dbReference type="NCBIfam" id="NF006596">
    <property type="entry name" value="PRK09133.1"/>
    <property type="match status" value="1"/>
</dbReference>
<dbReference type="InterPro" id="IPR036264">
    <property type="entry name" value="Bact_exopeptidase_dim_dom"/>
</dbReference>
<dbReference type="InterPro" id="IPR047177">
    <property type="entry name" value="Pept_M20A"/>
</dbReference>
<protein>
    <submittedName>
        <fullName evidence="8">M20/M25/M40 family metallo-hydrolase</fullName>
    </submittedName>
</protein>
<evidence type="ECO:0000256" key="5">
    <source>
        <dbReference type="ARBA" id="ARBA00022833"/>
    </source>
</evidence>
<dbReference type="Pfam" id="PF07687">
    <property type="entry name" value="M20_dimer"/>
    <property type="match status" value="1"/>
</dbReference>
<dbReference type="PANTHER" id="PTHR45962:SF1">
    <property type="entry name" value="N-FATTY-ACYL-AMINO ACID SYNTHASE_HYDROLASE PM20D1"/>
    <property type="match status" value="1"/>
</dbReference>
<dbReference type="Gene3D" id="3.40.630.10">
    <property type="entry name" value="Zn peptidases"/>
    <property type="match status" value="1"/>
</dbReference>
<keyword evidence="3" id="KW-0479">Metal-binding</keyword>
<dbReference type="GO" id="GO:0006508">
    <property type="term" value="P:proteolysis"/>
    <property type="evidence" value="ECO:0007669"/>
    <property type="project" value="UniProtKB-KW"/>
</dbReference>
<feature type="signal peptide" evidence="6">
    <location>
        <begin position="1"/>
        <end position="44"/>
    </location>
</feature>
<organism evidence="8 9">
    <name type="scientific">Henriciella algicola</name>
    <dbReference type="NCBI Taxonomy" id="1608422"/>
    <lineage>
        <taxon>Bacteria</taxon>
        <taxon>Pseudomonadati</taxon>
        <taxon>Pseudomonadota</taxon>
        <taxon>Alphaproteobacteria</taxon>
        <taxon>Hyphomonadales</taxon>
        <taxon>Hyphomonadaceae</taxon>
        <taxon>Henriciella</taxon>
    </lineage>
</organism>
<dbReference type="PROSITE" id="PS00759">
    <property type="entry name" value="ARGE_DAPE_CPG2_2"/>
    <property type="match status" value="1"/>
</dbReference>
<keyword evidence="6" id="KW-0732">Signal</keyword>
<dbReference type="SUPFAM" id="SSF53187">
    <property type="entry name" value="Zn-dependent exopeptidases"/>
    <property type="match status" value="1"/>
</dbReference>
<accession>A0A399RGG9</accession>